<comment type="caution">
    <text evidence="1">The sequence shown here is derived from an EMBL/GenBank/DDBJ whole genome shotgun (WGS) entry which is preliminary data.</text>
</comment>
<reference evidence="1 2" key="1">
    <citation type="submission" date="2018-08" db="EMBL/GenBank/DDBJ databases">
        <title>Genome of Clostridium chromiireducens C1, DSM12136.</title>
        <authorList>
            <person name="Xing M."/>
            <person name="Wei Y."/>
            <person name="Ang E.L."/>
            <person name="Zhao H."/>
            <person name="Zhang Y."/>
        </authorList>
    </citation>
    <scope>NUCLEOTIDE SEQUENCE [LARGE SCALE GENOMIC DNA]</scope>
    <source>
        <strain evidence="1 2">C1</strain>
    </source>
</reference>
<evidence type="ECO:0008006" key="3">
    <source>
        <dbReference type="Google" id="ProtNLM"/>
    </source>
</evidence>
<accession>A0A399IPE6</accession>
<evidence type="ECO:0000313" key="2">
    <source>
        <dbReference type="Proteomes" id="UP000265930"/>
    </source>
</evidence>
<sequence length="132" mass="15330">MKLNSYQKSFVCIILFVLITLLSCYTVIKENNKTTSITRCMSTNGEWTDSSKIPYTITFNQGDTIRFNYKSTIKDGKLLLRFVDSQGNLIYEFDTGKKGEKDIKIEKTDKYNLFIEGDKFKGNYEIICKKLE</sequence>
<dbReference type="Proteomes" id="UP000265930">
    <property type="component" value="Unassembled WGS sequence"/>
</dbReference>
<evidence type="ECO:0000313" key="1">
    <source>
        <dbReference type="EMBL" id="RII34169.1"/>
    </source>
</evidence>
<dbReference type="PROSITE" id="PS51257">
    <property type="entry name" value="PROKAR_LIPOPROTEIN"/>
    <property type="match status" value="1"/>
</dbReference>
<gene>
    <name evidence="1" type="ORF">D2A34_13475</name>
</gene>
<dbReference type="EMBL" id="QXDJ01000003">
    <property type="protein sequence ID" value="RII34169.1"/>
    <property type="molecule type" value="Genomic_DNA"/>
</dbReference>
<dbReference type="AlphaFoldDB" id="A0A399IPE6"/>
<proteinExistence type="predicted"/>
<protein>
    <recommendedName>
        <fullName evidence="3">Lipoprotein</fullName>
    </recommendedName>
</protein>
<organism evidence="1 2">
    <name type="scientific">Clostridium chromiireducens</name>
    <dbReference type="NCBI Taxonomy" id="225345"/>
    <lineage>
        <taxon>Bacteria</taxon>
        <taxon>Bacillati</taxon>
        <taxon>Bacillota</taxon>
        <taxon>Clostridia</taxon>
        <taxon>Eubacteriales</taxon>
        <taxon>Clostridiaceae</taxon>
        <taxon>Clostridium</taxon>
    </lineage>
</organism>
<name>A0A399IPE6_9CLOT</name>
<dbReference type="RefSeq" id="WP_119366956.1">
    <property type="nucleotide sequence ID" value="NZ_QXDJ01000003.1"/>
</dbReference>